<dbReference type="Pfam" id="PF04755">
    <property type="entry name" value="PAP_fibrillin"/>
    <property type="match status" value="1"/>
</dbReference>
<protein>
    <recommendedName>
        <fullName evidence="3">Plastid lipid-associated protein/fibrillin conserved domain-containing protein</fullName>
    </recommendedName>
</protein>
<evidence type="ECO:0000313" key="4">
    <source>
        <dbReference type="EMBL" id="CAE0506263.1"/>
    </source>
</evidence>
<dbReference type="PANTHER" id="PTHR31906">
    <property type="entry name" value="PLASTID-LIPID-ASSOCIATED PROTEIN 4, CHLOROPLASTIC-RELATED"/>
    <property type="match status" value="1"/>
</dbReference>
<comment type="subcellular location">
    <subcellularLocation>
        <location evidence="1">Plastid</location>
    </subcellularLocation>
</comment>
<dbReference type="EMBL" id="HBIP01035020">
    <property type="protein sequence ID" value="CAE0506263.1"/>
    <property type="molecule type" value="Transcribed_RNA"/>
</dbReference>
<keyword evidence="2" id="KW-0934">Plastid</keyword>
<dbReference type="AlphaFoldDB" id="A0A7S3VUD6"/>
<evidence type="ECO:0000259" key="3">
    <source>
        <dbReference type="Pfam" id="PF04755"/>
    </source>
</evidence>
<evidence type="ECO:0000256" key="2">
    <source>
        <dbReference type="ARBA" id="ARBA00022640"/>
    </source>
</evidence>
<proteinExistence type="predicted"/>
<accession>A0A7S3VUD6</accession>
<gene>
    <name evidence="4" type="ORF">DTER00134_LOCUS21336</name>
</gene>
<reference evidence="4" key="1">
    <citation type="submission" date="2021-01" db="EMBL/GenBank/DDBJ databases">
        <authorList>
            <person name="Corre E."/>
            <person name="Pelletier E."/>
            <person name="Niang G."/>
            <person name="Scheremetjew M."/>
            <person name="Finn R."/>
            <person name="Kale V."/>
            <person name="Holt S."/>
            <person name="Cochrane G."/>
            <person name="Meng A."/>
            <person name="Brown T."/>
            <person name="Cohen L."/>
        </authorList>
    </citation>
    <scope>NUCLEOTIDE SEQUENCE</scope>
    <source>
        <strain evidence="4">CCMP1320</strain>
    </source>
</reference>
<dbReference type="InterPro" id="IPR039633">
    <property type="entry name" value="PAP"/>
</dbReference>
<sequence>MRCQRPNKVPCRSNLQPCSAANALRTHRPPNYPRILTFSSVNGAVQTAPSASPEAQAVKAQLLEALQGTDRGIFGTTAAKKAAINDLVASLEALNPVAAPIDNLHLCAGSWELLYSTITITGVKRTKLGLREFIQLEAMLQDIDLEKKEATNVVQFSVSGLSQFRGALSIRAGYEPASPSRVNINFQEATLAPAQLQKLFEKNYDLLLSIFNPQGYLDITYLDDQHRLGRDDKGNLFVLQRAR</sequence>
<organism evidence="4">
    <name type="scientific">Dunaliella tertiolecta</name>
    <name type="common">Green alga</name>
    <dbReference type="NCBI Taxonomy" id="3047"/>
    <lineage>
        <taxon>Eukaryota</taxon>
        <taxon>Viridiplantae</taxon>
        <taxon>Chlorophyta</taxon>
        <taxon>core chlorophytes</taxon>
        <taxon>Chlorophyceae</taxon>
        <taxon>CS clade</taxon>
        <taxon>Chlamydomonadales</taxon>
        <taxon>Dunaliellaceae</taxon>
        <taxon>Dunaliella</taxon>
    </lineage>
</organism>
<dbReference type="GO" id="GO:0009536">
    <property type="term" value="C:plastid"/>
    <property type="evidence" value="ECO:0007669"/>
    <property type="project" value="UniProtKB-SubCell"/>
</dbReference>
<name>A0A7S3VUD6_DUNTE</name>
<evidence type="ECO:0000256" key="1">
    <source>
        <dbReference type="ARBA" id="ARBA00004474"/>
    </source>
</evidence>
<feature type="domain" description="Plastid lipid-associated protein/fibrillin conserved" evidence="3">
    <location>
        <begin position="57"/>
        <end position="239"/>
    </location>
</feature>
<dbReference type="InterPro" id="IPR006843">
    <property type="entry name" value="PAP/fibrillin_dom"/>
</dbReference>